<evidence type="ECO:0000256" key="5">
    <source>
        <dbReference type="ARBA" id="ARBA00022777"/>
    </source>
</evidence>
<accession>A0ABT3PXJ7</accession>
<organism evidence="11 12">
    <name type="scientific">Fodinibius salicampi</name>
    <dbReference type="NCBI Taxonomy" id="1920655"/>
    <lineage>
        <taxon>Bacteria</taxon>
        <taxon>Pseudomonadati</taxon>
        <taxon>Balneolota</taxon>
        <taxon>Balneolia</taxon>
        <taxon>Balneolales</taxon>
        <taxon>Balneolaceae</taxon>
        <taxon>Fodinibius</taxon>
    </lineage>
</organism>
<evidence type="ECO:0000256" key="8">
    <source>
        <dbReference type="ARBA" id="ARBA00023098"/>
    </source>
</evidence>
<keyword evidence="7" id="KW-0460">Magnesium</keyword>
<sequence>MADSTITVKTPGKLILLGEYAVLEQAPALVATVNKFCTIKLRPSQNDVFRIEAPNLDIPDFSFLLSEKGDISLTNGHTELQRNQLNFVLSVLKYIRQKLDKNVPAFDISIDTADFFHPISGKKMGLGSSAALTVALLSAIEELLNSTFSSTDFFQKALHAHRYAQGKIGSGVDIAASSTGGIIQYRMPELIEGTNEEIQQVHWPNDLYMLSIWTDKSVSTRTMVRKMRTFRMKETAMYKGIMNEMADLSEAGCRAFRLGNTKKFLDVIEAFGNIERKLTNHSKADIFSSVHEQIAKIVINKGGYYKPSGAGGGDIGTAFCRSSETCKSISEAIEESSFELLNLSVQTEDVNSTEPYGIG</sequence>
<evidence type="ECO:0000259" key="10">
    <source>
        <dbReference type="Pfam" id="PF00288"/>
    </source>
</evidence>
<dbReference type="Proteomes" id="UP001207337">
    <property type="component" value="Unassembled WGS sequence"/>
</dbReference>
<evidence type="ECO:0000256" key="4">
    <source>
        <dbReference type="ARBA" id="ARBA00022741"/>
    </source>
</evidence>
<proteinExistence type="predicted"/>
<comment type="pathway">
    <text evidence="9">Isoprenoid biosynthesis; isopentenyl diphosphate biosynthesis via mevalonate pathway; isopentenyl diphosphate from (R)-mevalonate: step 1/3.</text>
</comment>
<dbReference type="EMBL" id="JAJNDC010000001">
    <property type="protein sequence ID" value="MCW9712547.1"/>
    <property type="molecule type" value="Genomic_DNA"/>
</dbReference>
<evidence type="ECO:0000256" key="2">
    <source>
        <dbReference type="ARBA" id="ARBA00022516"/>
    </source>
</evidence>
<keyword evidence="8" id="KW-0443">Lipid metabolism</keyword>
<comment type="caution">
    <text evidence="11">The sequence shown here is derived from an EMBL/GenBank/DDBJ whole genome shotgun (WGS) entry which is preliminary data.</text>
</comment>
<dbReference type="Gene3D" id="3.30.230.10">
    <property type="match status" value="1"/>
</dbReference>
<dbReference type="Gene3D" id="3.30.70.890">
    <property type="entry name" value="GHMP kinase, C-terminal domain"/>
    <property type="match status" value="1"/>
</dbReference>
<dbReference type="SUPFAM" id="SSF55060">
    <property type="entry name" value="GHMP Kinase, C-terminal domain"/>
    <property type="match status" value="1"/>
</dbReference>
<evidence type="ECO:0000256" key="9">
    <source>
        <dbReference type="ARBA" id="ARBA00029438"/>
    </source>
</evidence>
<dbReference type="InterPro" id="IPR006204">
    <property type="entry name" value="GHMP_kinase_N_dom"/>
</dbReference>
<dbReference type="PANTHER" id="PTHR43290:SF2">
    <property type="entry name" value="MEVALONATE KINASE"/>
    <property type="match status" value="1"/>
</dbReference>
<dbReference type="PANTHER" id="PTHR43290">
    <property type="entry name" value="MEVALONATE KINASE"/>
    <property type="match status" value="1"/>
</dbReference>
<keyword evidence="4" id="KW-0547">Nucleotide-binding</keyword>
<gene>
    <name evidence="11" type="ORF">LQ318_06500</name>
</gene>
<dbReference type="InterPro" id="IPR036554">
    <property type="entry name" value="GHMP_kinase_C_sf"/>
</dbReference>
<keyword evidence="2" id="KW-0444">Lipid biosynthesis</keyword>
<evidence type="ECO:0000256" key="6">
    <source>
        <dbReference type="ARBA" id="ARBA00022840"/>
    </source>
</evidence>
<dbReference type="InterPro" id="IPR006205">
    <property type="entry name" value="Mev_gal_kin"/>
</dbReference>
<keyword evidence="1" id="KW-0963">Cytoplasm</keyword>
<evidence type="ECO:0000313" key="12">
    <source>
        <dbReference type="Proteomes" id="UP001207337"/>
    </source>
</evidence>
<evidence type="ECO:0000256" key="7">
    <source>
        <dbReference type="ARBA" id="ARBA00022842"/>
    </source>
</evidence>
<evidence type="ECO:0000256" key="1">
    <source>
        <dbReference type="ARBA" id="ARBA00022490"/>
    </source>
</evidence>
<keyword evidence="12" id="KW-1185">Reference proteome</keyword>
<dbReference type="InterPro" id="IPR014721">
    <property type="entry name" value="Ribsml_uS5_D2-typ_fold_subgr"/>
</dbReference>
<dbReference type="SUPFAM" id="SSF54211">
    <property type="entry name" value="Ribosomal protein S5 domain 2-like"/>
    <property type="match status" value="1"/>
</dbReference>
<keyword evidence="3" id="KW-0808">Transferase</keyword>
<reference evidence="11 12" key="1">
    <citation type="submission" date="2021-11" db="EMBL/GenBank/DDBJ databases">
        <title>Aliifidinibius sp. nov., a new bacterium isolated from saline soil.</title>
        <authorList>
            <person name="Galisteo C."/>
            <person name="De La Haba R."/>
            <person name="Sanchez-Porro C."/>
            <person name="Ventosa A."/>
        </authorList>
    </citation>
    <scope>NUCLEOTIDE SEQUENCE [LARGE SCALE GENOMIC DNA]</scope>
    <source>
        <strain evidence="11 12">KACC 190600</strain>
    </source>
</reference>
<evidence type="ECO:0000313" key="11">
    <source>
        <dbReference type="EMBL" id="MCW9712547.1"/>
    </source>
</evidence>
<keyword evidence="6" id="KW-0067">ATP-binding</keyword>
<name>A0ABT3PXJ7_9BACT</name>
<dbReference type="RefSeq" id="WP_265788593.1">
    <property type="nucleotide sequence ID" value="NZ_BAABRS010000001.1"/>
</dbReference>
<feature type="domain" description="GHMP kinase N-terminal" evidence="10">
    <location>
        <begin position="86"/>
        <end position="181"/>
    </location>
</feature>
<dbReference type="Pfam" id="PF00288">
    <property type="entry name" value="GHMP_kinases_N"/>
    <property type="match status" value="1"/>
</dbReference>
<evidence type="ECO:0000256" key="3">
    <source>
        <dbReference type="ARBA" id="ARBA00022679"/>
    </source>
</evidence>
<dbReference type="PRINTS" id="PR00959">
    <property type="entry name" value="MEVGALKINASE"/>
</dbReference>
<keyword evidence="5" id="KW-0418">Kinase</keyword>
<dbReference type="InterPro" id="IPR020568">
    <property type="entry name" value="Ribosomal_Su5_D2-typ_SF"/>
</dbReference>
<protein>
    <recommendedName>
        <fullName evidence="10">GHMP kinase N-terminal domain-containing protein</fullName>
    </recommendedName>
</protein>